<dbReference type="InterPro" id="IPR018997">
    <property type="entry name" value="PUB_domain"/>
</dbReference>
<dbReference type="SMART" id="SM00734">
    <property type="entry name" value="ZnF_Rad18"/>
    <property type="match status" value="1"/>
</dbReference>
<dbReference type="InterPro" id="IPR036339">
    <property type="entry name" value="PUB-like_dom_sf"/>
</dbReference>
<reference evidence="11" key="1">
    <citation type="submission" date="2020-05" db="EMBL/GenBank/DDBJ databases">
        <title>WGS assembly of Panicum virgatum.</title>
        <authorList>
            <person name="Lovell J.T."/>
            <person name="Jenkins J."/>
            <person name="Shu S."/>
            <person name="Juenger T.E."/>
            <person name="Schmutz J."/>
        </authorList>
    </citation>
    <scope>NUCLEOTIDE SEQUENCE</scope>
    <source>
        <strain evidence="11">AP13</strain>
    </source>
</reference>
<name>A0A8T0VF68_PANVG</name>
<dbReference type="SMART" id="SM00580">
    <property type="entry name" value="PUG"/>
    <property type="match status" value="1"/>
</dbReference>
<keyword evidence="2" id="KW-0479">Metal-binding</keyword>
<dbReference type="GO" id="GO:0050832">
    <property type="term" value="P:defense response to fungus"/>
    <property type="evidence" value="ECO:0007669"/>
    <property type="project" value="TreeGrafter"/>
</dbReference>
<evidence type="ECO:0000259" key="10">
    <source>
        <dbReference type="PROSITE" id="PS50033"/>
    </source>
</evidence>
<protein>
    <recommendedName>
        <fullName evidence="10">UBX domain-containing protein</fullName>
    </recommendedName>
</protein>
<keyword evidence="7" id="KW-0472">Membrane</keyword>
<feature type="region of interest" description="Disordered" evidence="9">
    <location>
        <begin position="32"/>
        <end position="168"/>
    </location>
</feature>
<keyword evidence="6" id="KW-0862">Zinc</keyword>
<dbReference type="Gene3D" id="3.10.20.90">
    <property type="entry name" value="Phosphatidylinositol 3-kinase Catalytic Subunit, Chain A, domain 1"/>
    <property type="match status" value="1"/>
</dbReference>
<organism evidence="11 12">
    <name type="scientific">Panicum virgatum</name>
    <name type="common">Blackwell switchgrass</name>
    <dbReference type="NCBI Taxonomy" id="38727"/>
    <lineage>
        <taxon>Eukaryota</taxon>
        <taxon>Viridiplantae</taxon>
        <taxon>Streptophyta</taxon>
        <taxon>Embryophyta</taxon>
        <taxon>Tracheophyta</taxon>
        <taxon>Spermatophyta</taxon>
        <taxon>Magnoliopsida</taxon>
        <taxon>Liliopsida</taxon>
        <taxon>Poales</taxon>
        <taxon>Poaceae</taxon>
        <taxon>PACMAD clade</taxon>
        <taxon>Panicoideae</taxon>
        <taxon>Panicodae</taxon>
        <taxon>Paniceae</taxon>
        <taxon>Panicinae</taxon>
        <taxon>Panicum</taxon>
        <taxon>Panicum sect. Hiantes</taxon>
    </lineage>
</organism>
<feature type="domain" description="UBX" evidence="10">
    <location>
        <begin position="397"/>
        <end position="481"/>
    </location>
</feature>
<evidence type="ECO:0000256" key="4">
    <source>
        <dbReference type="ARBA" id="ARBA00022771"/>
    </source>
</evidence>
<dbReference type="PROSITE" id="PS50033">
    <property type="entry name" value="UBX"/>
    <property type="match status" value="1"/>
</dbReference>
<dbReference type="GO" id="GO:0016020">
    <property type="term" value="C:membrane"/>
    <property type="evidence" value="ECO:0007669"/>
    <property type="project" value="UniProtKB-SubCell"/>
</dbReference>
<evidence type="ECO:0000256" key="5">
    <source>
        <dbReference type="ARBA" id="ARBA00022786"/>
    </source>
</evidence>
<dbReference type="PANTHER" id="PTHR47694:SF1">
    <property type="entry name" value="PLANT UBX DOMAIN-CONTAINING PROTEIN 2"/>
    <property type="match status" value="1"/>
</dbReference>
<keyword evidence="5" id="KW-0833">Ubl conjugation pathway</keyword>
<accession>A0A8T0VF68</accession>
<evidence type="ECO:0000256" key="8">
    <source>
        <dbReference type="ARBA" id="ARBA00023204"/>
    </source>
</evidence>
<evidence type="ECO:0000313" key="12">
    <source>
        <dbReference type="Proteomes" id="UP000823388"/>
    </source>
</evidence>
<dbReference type="SUPFAM" id="SSF54236">
    <property type="entry name" value="Ubiquitin-like"/>
    <property type="match status" value="1"/>
</dbReference>
<dbReference type="AlphaFoldDB" id="A0A8T0VF68"/>
<evidence type="ECO:0000256" key="1">
    <source>
        <dbReference type="ARBA" id="ARBA00004170"/>
    </source>
</evidence>
<feature type="compositionally biased region" description="Basic and acidic residues" evidence="9">
    <location>
        <begin position="76"/>
        <end position="85"/>
    </location>
</feature>
<dbReference type="SUPFAM" id="SSF143503">
    <property type="entry name" value="PUG domain-like"/>
    <property type="match status" value="1"/>
</dbReference>
<evidence type="ECO:0000313" key="11">
    <source>
        <dbReference type="EMBL" id="KAG2634942.1"/>
    </source>
</evidence>
<feature type="region of interest" description="Disordered" evidence="9">
    <location>
        <begin position="302"/>
        <end position="330"/>
    </location>
</feature>
<feature type="compositionally biased region" description="Polar residues" evidence="9">
    <location>
        <begin position="89"/>
        <end position="98"/>
    </location>
</feature>
<dbReference type="FunFam" id="3.10.20.90:FF:000185">
    <property type="entry name" value="UBX domain-containing protein 6"/>
    <property type="match status" value="1"/>
</dbReference>
<evidence type="ECO:0000256" key="9">
    <source>
        <dbReference type="SAM" id="MobiDB-lite"/>
    </source>
</evidence>
<feature type="compositionally biased region" description="Low complexity" evidence="9">
    <location>
        <begin position="100"/>
        <end position="121"/>
    </location>
</feature>
<dbReference type="EMBL" id="CM029040">
    <property type="protein sequence ID" value="KAG2634942.1"/>
    <property type="molecule type" value="Genomic_DNA"/>
</dbReference>
<feature type="compositionally biased region" description="Pro residues" evidence="9">
    <location>
        <begin position="122"/>
        <end position="142"/>
    </location>
</feature>
<keyword evidence="8" id="KW-0234">DNA repair</keyword>
<feature type="compositionally biased region" description="Pro residues" evidence="9">
    <location>
        <begin position="55"/>
        <end position="73"/>
    </location>
</feature>
<gene>
    <name evidence="11" type="ORF">PVAP13_2NG317400</name>
</gene>
<dbReference type="Proteomes" id="UP000823388">
    <property type="component" value="Chromosome 2N"/>
</dbReference>
<dbReference type="InterPro" id="IPR006642">
    <property type="entry name" value="Rad18_UBZ4"/>
</dbReference>
<dbReference type="Gene3D" id="1.20.58.2190">
    <property type="match status" value="1"/>
</dbReference>
<comment type="caution">
    <text evidence="11">The sequence shown here is derived from an EMBL/GenBank/DDBJ whole genome shotgun (WGS) entry which is preliminary data.</text>
</comment>
<dbReference type="InterPro" id="IPR029071">
    <property type="entry name" value="Ubiquitin-like_domsf"/>
</dbReference>
<dbReference type="InterPro" id="IPR001012">
    <property type="entry name" value="UBX_dom"/>
</dbReference>
<sequence length="510" mass="54906">MPWQLSTTISLQASWIPLLLLLLHFLPRLLRPRGHNRGRSPLRVSASTPDETPQSPAPTQPTRAPRPPPPPPAAMMKDKMKDFMKKVASSGTPSTFKGTSHVLGSGPSSSSSSSHPASRPTNPTPNPRPAPKQPSPPPPPAPADFTPFTPLISSSTRRPDANGAAAAPTVACPSCGDAFRSELAVSEHLDGCLASAGGARARAAAYLAADPPPPAAAVEVLKRLLGNLLREPGSDKFRRVRLGNPRIKEAVADREGGVELLEAVGFRVGEEGGELFAVMDDVPSDARLSGIRRAVLLLERAHPSAPPPQVEADAKESRSNGVDGQEEEASKTIDRQIRVFFSVPGSSVADNDVPDSFYNLTGEEIRNEARMRRERLEQSRLLIPKSYKEKQALVARQKYKQAVIRVQFPDRVILQGVFLPGEATGSLYEFVASALKQPGLEFELICPAVPKPRVVPHFPKPGERARTLQEEGLVPSALLKFKPKETDSVVFTGLLDELLQASEPLPAASQ</sequence>
<keyword evidence="4" id="KW-0863">Zinc-finger</keyword>
<evidence type="ECO:0000256" key="3">
    <source>
        <dbReference type="ARBA" id="ARBA00022763"/>
    </source>
</evidence>
<comment type="subcellular location">
    <subcellularLocation>
        <location evidence="1">Membrane</location>
        <topology evidence="1">Peripheral membrane protein</topology>
    </subcellularLocation>
</comment>
<dbReference type="GO" id="GO:0008270">
    <property type="term" value="F:zinc ion binding"/>
    <property type="evidence" value="ECO:0007669"/>
    <property type="project" value="UniProtKB-KW"/>
</dbReference>
<dbReference type="CDD" id="cd09212">
    <property type="entry name" value="PUB"/>
    <property type="match status" value="1"/>
</dbReference>
<dbReference type="PANTHER" id="PTHR47694">
    <property type="entry name" value="PLANT UBX DOMAIN-CONTAINING PROTEIN 2"/>
    <property type="match status" value="1"/>
</dbReference>
<dbReference type="GO" id="GO:0006281">
    <property type="term" value="P:DNA repair"/>
    <property type="evidence" value="ECO:0007669"/>
    <property type="project" value="UniProtKB-KW"/>
</dbReference>
<dbReference type="GO" id="GO:0003677">
    <property type="term" value="F:DNA binding"/>
    <property type="evidence" value="ECO:0007669"/>
    <property type="project" value="InterPro"/>
</dbReference>
<keyword evidence="3" id="KW-0227">DNA damage</keyword>
<dbReference type="Pfam" id="PF09409">
    <property type="entry name" value="PUB"/>
    <property type="match status" value="1"/>
</dbReference>
<keyword evidence="12" id="KW-1185">Reference proteome</keyword>
<evidence type="ECO:0000256" key="7">
    <source>
        <dbReference type="ARBA" id="ARBA00023136"/>
    </source>
</evidence>
<evidence type="ECO:0000256" key="2">
    <source>
        <dbReference type="ARBA" id="ARBA00022723"/>
    </source>
</evidence>
<evidence type="ECO:0000256" key="6">
    <source>
        <dbReference type="ARBA" id="ARBA00022833"/>
    </source>
</evidence>
<proteinExistence type="predicted"/>